<evidence type="ECO:0000256" key="1">
    <source>
        <dbReference type="ARBA" id="ARBA00022741"/>
    </source>
</evidence>
<name>A0A0B3BWE3_9PSED</name>
<sequence>MIRCEPAGAEALLLTLAEQPNAGLPARLAALVDRIHAELGPLVVDLVPGWTTLLLHYDLLRTDHAQLCARLQPVLAAWERSVGVAQSTRLHEIPVSYDGEDLPWVAQACGLSVAQVIALHSGREYRVGAIGFAPGFAYLGELDPRLALPRRATPRTRVPAGSLAIAERQTAIYPQASPGGWHLIGRCSWRLFDARRDPPCPLRVGDRVRFVSVGAVGP</sequence>
<dbReference type="Pfam" id="PF02682">
    <property type="entry name" value="CT_C_D"/>
    <property type="match status" value="1"/>
</dbReference>
<comment type="caution">
    <text evidence="5">The sequence shown here is derived from an EMBL/GenBank/DDBJ whole genome shotgun (WGS) entry which is preliminary data.</text>
</comment>
<dbReference type="AlphaFoldDB" id="A0A0B3BWE3"/>
<dbReference type="Gene3D" id="2.40.100.10">
    <property type="entry name" value="Cyclophilin-like"/>
    <property type="match status" value="1"/>
</dbReference>
<dbReference type="SMART" id="SM00796">
    <property type="entry name" value="AHS1"/>
    <property type="match status" value="1"/>
</dbReference>
<dbReference type="PANTHER" id="PTHR34698:SF2">
    <property type="entry name" value="5-OXOPROLINASE SUBUNIT B"/>
    <property type="match status" value="1"/>
</dbReference>
<dbReference type="InterPro" id="IPR003833">
    <property type="entry name" value="CT_C_D"/>
</dbReference>
<dbReference type="GO" id="GO:0005524">
    <property type="term" value="F:ATP binding"/>
    <property type="evidence" value="ECO:0007669"/>
    <property type="project" value="UniProtKB-KW"/>
</dbReference>
<dbReference type="InterPro" id="IPR010016">
    <property type="entry name" value="PxpB"/>
</dbReference>
<dbReference type="Proteomes" id="UP000030980">
    <property type="component" value="Unassembled WGS sequence"/>
</dbReference>
<protein>
    <submittedName>
        <fullName evidence="5">Allophanate hydrolase</fullName>
    </submittedName>
</protein>
<keyword evidence="3" id="KW-0067">ATP-binding</keyword>
<evidence type="ECO:0000313" key="5">
    <source>
        <dbReference type="EMBL" id="KHO65366.1"/>
    </source>
</evidence>
<feature type="domain" description="Carboxyltransferase" evidence="4">
    <location>
        <begin position="2"/>
        <end position="202"/>
    </location>
</feature>
<keyword evidence="1" id="KW-0547">Nucleotide-binding</keyword>
<dbReference type="GO" id="GO:0016787">
    <property type="term" value="F:hydrolase activity"/>
    <property type="evidence" value="ECO:0007669"/>
    <property type="project" value="UniProtKB-KW"/>
</dbReference>
<keyword evidence="2 5" id="KW-0378">Hydrolase</keyword>
<evidence type="ECO:0000256" key="3">
    <source>
        <dbReference type="ARBA" id="ARBA00022840"/>
    </source>
</evidence>
<organism evidence="5 6">
    <name type="scientific">Pseudomonas flexibilis</name>
    <dbReference type="NCBI Taxonomy" id="706570"/>
    <lineage>
        <taxon>Bacteria</taxon>
        <taxon>Pseudomonadati</taxon>
        <taxon>Pseudomonadota</taxon>
        <taxon>Gammaproteobacteria</taxon>
        <taxon>Pseudomonadales</taxon>
        <taxon>Pseudomonadaceae</taxon>
        <taxon>Pseudomonas</taxon>
    </lineage>
</organism>
<dbReference type="NCBIfam" id="TIGR00370">
    <property type="entry name" value="5-oxoprolinase subunit PxpB"/>
    <property type="match status" value="1"/>
</dbReference>
<evidence type="ECO:0000313" key="6">
    <source>
        <dbReference type="Proteomes" id="UP000030980"/>
    </source>
</evidence>
<evidence type="ECO:0000256" key="2">
    <source>
        <dbReference type="ARBA" id="ARBA00022801"/>
    </source>
</evidence>
<keyword evidence="6" id="KW-1185">Reference proteome</keyword>
<dbReference type="InterPro" id="IPR029000">
    <property type="entry name" value="Cyclophilin-like_dom_sf"/>
</dbReference>
<reference evidence="5" key="1">
    <citation type="submission" date="2014-11" db="EMBL/GenBank/DDBJ databases">
        <title>Genome sequence of Pseudomonas tuomuerensis JCM 14085.</title>
        <authorList>
            <person name="Shin S.-K."/>
            <person name="Yi H."/>
        </authorList>
    </citation>
    <scope>NUCLEOTIDE SEQUENCE [LARGE SCALE GENOMIC DNA]</scope>
    <source>
        <strain evidence="5">JCM 14085</strain>
    </source>
</reference>
<dbReference type="PANTHER" id="PTHR34698">
    <property type="entry name" value="5-OXOPROLINASE SUBUNIT B"/>
    <property type="match status" value="1"/>
</dbReference>
<accession>A0A0B3BWE3</accession>
<dbReference type="Gene3D" id="3.30.1360.40">
    <property type="match status" value="1"/>
</dbReference>
<dbReference type="SUPFAM" id="SSF50891">
    <property type="entry name" value="Cyclophilin-like"/>
    <property type="match status" value="1"/>
</dbReference>
<proteinExistence type="predicted"/>
<dbReference type="RefSeq" id="WP_039606071.1">
    <property type="nucleotide sequence ID" value="NZ_FMUP01000001.1"/>
</dbReference>
<dbReference type="STRING" id="706570.PT85_04590"/>
<dbReference type="SUPFAM" id="SSF160467">
    <property type="entry name" value="PH0987 N-terminal domain-like"/>
    <property type="match status" value="1"/>
</dbReference>
<dbReference type="EMBL" id="JTAK01000002">
    <property type="protein sequence ID" value="KHO65366.1"/>
    <property type="molecule type" value="Genomic_DNA"/>
</dbReference>
<evidence type="ECO:0000259" key="4">
    <source>
        <dbReference type="SMART" id="SM00796"/>
    </source>
</evidence>
<gene>
    <name evidence="5" type="ORF">PT85_04590</name>
</gene>